<keyword evidence="4 5" id="KW-0472">Membrane</keyword>
<organism evidence="7 8">
    <name type="scientific">Apodospora peruviana</name>
    <dbReference type="NCBI Taxonomy" id="516989"/>
    <lineage>
        <taxon>Eukaryota</taxon>
        <taxon>Fungi</taxon>
        <taxon>Dikarya</taxon>
        <taxon>Ascomycota</taxon>
        <taxon>Pezizomycotina</taxon>
        <taxon>Sordariomycetes</taxon>
        <taxon>Sordariomycetidae</taxon>
        <taxon>Sordariales</taxon>
        <taxon>Lasiosphaeriaceae</taxon>
        <taxon>Apodospora</taxon>
    </lineage>
</organism>
<dbReference type="InterPro" id="IPR036259">
    <property type="entry name" value="MFS_trans_sf"/>
</dbReference>
<dbReference type="EMBL" id="JAUEDM010000008">
    <property type="protein sequence ID" value="KAK3312664.1"/>
    <property type="molecule type" value="Genomic_DNA"/>
</dbReference>
<dbReference type="AlphaFoldDB" id="A0AAE0LZJ8"/>
<dbReference type="GO" id="GO:0016020">
    <property type="term" value="C:membrane"/>
    <property type="evidence" value="ECO:0007669"/>
    <property type="project" value="UniProtKB-SubCell"/>
</dbReference>
<feature type="transmembrane region" description="Helical" evidence="5">
    <location>
        <begin position="460"/>
        <end position="482"/>
    </location>
</feature>
<dbReference type="Gene3D" id="1.20.1250.20">
    <property type="entry name" value="MFS general substrate transporter like domains"/>
    <property type="match status" value="1"/>
</dbReference>
<dbReference type="PANTHER" id="PTHR23502">
    <property type="entry name" value="MAJOR FACILITATOR SUPERFAMILY"/>
    <property type="match status" value="1"/>
</dbReference>
<feature type="transmembrane region" description="Helical" evidence="5">
    <location>
        <begin position="395"/>
        <end position="420"/>
    </location>
</feature>
<feature type="transmembrane region" description="Helical" evidence="5">
    <location>
        <begin position="432"/>
        <end position="454"/>
    </location>
</feature>
<dbReference type="Proteomes" id="UP001283341">
    <property type="component" value="Unassembled WGS sequence"/>
</dbReference>
<keyword evidence="8" id="KW-1185">Reference proteome</keyword>
<keyword evidence="3 5" id="KW-1133">Transmembrane helix</keyword>
<feature type="transmembrane region" description="Helical" evidence="5">
    <location>
        <begin position="89"/>
        <end position="110"/>
    </location>
</feature>
<accession>A0AAE0LZJ8</accession>
<feature type="transmembrane region" description="Helical" evidence="5">
    <location>
        <begin position="178"/>
        <end position="197"/>
    </location>
</feature>
<feature type="transmembrane region" description="Helical" evidence="5">
    <location>
        <begin position="146"/>
        <end position="166"/>
    </location>
</feature>
<dbReference type="PROSITE" id="PS50850">
    <property type="entry name" value="MFS"/>
    <property type="match status" value="1"/>
</dbReference>
<protein>
    <submittedName>
        <fullName evidence="7">MFS multidrug transporter</fullName>
    </submittedName>
</protein>
<evidence type="ECO:0000259" key="6">
    <source>
        <dbReference type="PROSITE" id="PS50850"/>
    </source>
</evidence>
<evidence type="ECO:0000256" key="1">
    <source>
        <dbReference type="ARBA" id="ARBA00004141"/>
    </source>
</evidence>
<feature type="transmembrane region" description="Helical" evidence="5">
    <location>
        <begin position="368"/>
        <end position="389"/>
    </location>
</feature>
<proteinExistence type="predicted"/>
<feature type="domain" description="Major facilitator superfamily (MFS) profile" evidence="6">
    <location>
        <begin position="53"/>
        <end position="487"/>
    </location>
</feature>
<reference evidence="7" key="1">
    <citation type="journal article" date="2023" name="Mol. Phylogenet. Evol.">
        <title>Genome-scale phylogeny and comparative genomics of the fungal order Sordariales.</title>
        <authorList>
            <person name="Hensen N."/>
            <person name="Bonometti L."/>
            <person name="Westerberg I."/>
            <person name="Brannstrom I.O."/>
            <person name="Guillou S."/>
            <person name="Cros-Aarteil S."/>
            <person name="Calhoun S."/>
            <person name="Haridas S."/>
            <person name="Kuo A."/>
            <person name="Mondo S."/>
            <person name="Pangilinan J."/>
            <person name="Riley R."/>
            <person name="LaButti K."/>
            <person name="Andreopoulos B."/>
            <person name="Lipzen A."/>
            <person name="Chen C."/>
            <person name="Yan M."/>
            <person name="Daum C."/>
            <person name="Ng V."/>
            <person name="Clum A."/>
            <person name="Steindorff A."/>
            <person name="Ohm R.A."/>
            <person name="Martin F."/>
            <person name="Silar P."/>
            <person name="Natvig D.O."/>
            <person name="Lalanne C."/>
            <person name="Gautier V."/>
            <person name="Ament-Velasquez S.L."/>
            <person name="Kruys A."/>
            <person name="Hutchinson M.I."/>
            <person name="Powell A.J."/>
            <person name="Barry K."/>
            <person name="Miller A.N."/>
            <person name="Grigoriev I.V."/>
            <person name="Debuchy R."/>
            <person name="Gladieux P."/>
            <person name="Hiltunen Thoren M."/>
            <person name="Johannesson H."/>
        </authorList>
    </citation>
    <scope>NUCLEOTIDE SEQUENCE</scope>
    <source>
        <strain evidence="7">CBS 118394</strain>
    </source>
</reference>
<keyword evidence="2 5" id="KW-0812">Transmembrane</keyword>
<feature type="transmembrane region" description="Helical" evidence="5">
    <location>
        <begin position="209"/>
        <end position="229"/>
    </location>
</feature>
<dbReference type="GO" id="GO:0022857">
    <property type="term" value="F:transmembrane transporter activity"/>
    <property type="evidence" value="ECO:0007669"/>
    <property type="project" value="InterPro"/>
</dbReference>
<comment type="caution">
    <text evidence="7">The sequence shown here is derived from an EMBL/GenBank/DDBJ whole genome shotgun (WGS) entry which is preliminary data.</text>
</comment>
<feature type="transmembrane region" description="Helical" evidence="5">
    <location>
        <begin position="53"/>
        <end position="77"/>
    </location>
</feature>
<dbReference type="SUPFAM" id="SSF103473">
    <property type="entry name" value="MFS general substrate transporter"/>
    <property type="match status" value="1"/>
</dbReference>
<comment type="subcellular location">
    <subcellularLocation>
        <location evidence="1">Membrane</location>
        <topology evidence="1">Multi-pass membrane protein</topology>
    </subcellularLocation>
</comment>
<dbReference type="Pfam" id="PF07690">
    <property type="entry name" value="MFS_1"/>
    <property type="match status" value="1"/>
</dbReference>
<dbReference type="PANTHER" id="PTHR23502:SF163">
    <property type="entry name" value="MAJOR FACILITATOR SUPERFAMILY (MFS) PROFILE DOMAIN-CONTAINING PROTEIN"/>
    <property type="match status" value="1"/>
</dbReference>
<evidence type="ECO:0000256" key="5">
    <source>
        <dbReference type="SAM" id="Phobius"/>
    </source>
</evidence>
<evidence type="ECO:0000313" key="8">
    <source>
        <dbReference type="Proteomes" id="UP001283341"/>
    </source>
</evidence>
<name>A0AAE0LZJ8_9PEZI</name>
<evidence type="ECO:0000256" key="4">
    <source>
        <dbReference type="ARBA" id="ARBA00023136"/>
    </source>
</evidence>
<feature type="transmembrane region" description="Helical" evidence="5">
    <location>
        <begin position="318"/>
        <end position="347"/>
    </location>
</feature>
<reference evidence="7" key="2">
    <citation type="submission" date="2023-06" db="EMBL/GenBank/DDBJ databases">
        <authorList>
            <consortium name="Lawrence Berkeley National Laboratory"/>
            <person name="Haridas S."/>
            <person name="Hensen N."/>
            <person name="Bonometti L."/>
            <person name="Westerberg I."/>
            <person name="Brannstrom I.O."/>
            <person name="Guillou S."/>
            <person name="Cros-Aarteil S."/>
            <person name="Calhoun S."/>
            <person name="Kuo A."/>
            <person name="Mondo S."/>
            <person name="Pangilinan J."/>
            <person name="Riley R."/>
            <person name="Labutti K."/>
            <person name="Andreopoulos B."/>
            <person name="Lipzen A."/>
            <person name="Chen C."/>
            <person name="Yanf M."/>
            <person name="Daum C."/>
            <person name="Ng V."/>
            <person name="Clum A."/>
            <person name="Steindorff A."/>
            <person name="Ohm R."/>
            <person name="Martin F."/>
            <person name="Silar P."/>
            <person name="Natvig D."/>
            <person name="Lalanne C."/>
            <person name="Gautier V."/>
            <person name="Ament-Velasquez S.L."/>
            <person name="Kruys A."/>
            <person name="Hutchinson M.I."/>
            <person name="Powell A.J."/>
            <person name="Barry K."/>
            <person name="Miller A.N."/>
            <person name="Grigoriev I.V."/>
            <person name="Debuchy R."/>
            <person name="Gladieux P."/>
            <person name="Thoren M.H."/>
            <person name="Johannesson H."/>
        </authorList>
    </citation>
    <scope>NUCLEOTIDE SEQUENCE</scope>
    <source>
        <strain evidence="7">CBS 118394</strain>
    </source>
</reference>
<sequence length="503" mass="54824">MSPTEEPPSGGVEKRQPDDASNIIVTHTVGNNVEDANLTPIPLPQEWSSARKWLIVSSISLITFMVNISLVICAPAALAIGDDLNEHSAFLLVFYITVDNLGEALAPLYVGPLSERLGRLPVIHIYNALFVVFTLVSGFANSVAQIVVFRFLAGASVASIALNSPIIGDLFTIEQRGGAISIMSLIPILGTAVGPIAGGYVTQYLNWRWTFWLTAIGTAVLAGVLLLVMRETYVPVIKRKASGQKHQSASKYIHGWNLKTVRAVTLLVVRPFRILFSSPIAVIMTLFLSLHYGYLSLVGATMAMTFQQVYGFSESSSGLIYISLTVGTLSGSIFCRFTLDHFLIHGLPFRKKPPGFMPGPPYRSENRLIPMLPAMVTFPAGLLMYGWSLEYKVHWIVPTLASALCGFSLSASTAPIMSYLVDIFGDRAASAIAAALPLRYVMGAFFPVAAPYMYESMGHGWANTFLALTLVAASPIPLLVTIHPSRLKWIDKLTARPEKMARW</sequence>
<feature type="transmembrane region" description="Helical" evidence="5">
    <location>
        <begin position="122"/>
        <end position="140"/>
    </location>
</feature>
<evidence type="ECO:0000256" key="3">
    <source>
        <dbReference type="ARBA" id="ARBA00022989"/>
    </source>
</evidence>
<feature type="transmembrane region" description="Helical" evidence="5">
    <location>
        <begin position="280"/>
        <end position="306"/>
    </location>
</feature>
<dbReference type="InterPro" id="IPR011701">
    <property type="entry name" value="MFS"/>
</dbReference>
<gene>
    <name evidence="7" type="ORF">B0H66DRAFT_524072</name>
</gene>
<dbReference type="InterPro" id="IPR020846">
    <property type="entry name" value="MFS_dom"/>
</dbReference>
<evidence type="ECO:0000313" key="7">
    <source>
        <dbReference type="EMBL" id="KAK3312664.1"/>
    </source>
</evidence>
<evidence type="ECO:0000256" key="2">
    <source>
        <dbReference type="ARBA" id="ARBA00022692"/>
    </source>
</evidence>